<keyword evidence="2" id="KW-1185">Reference proteome</keyword>
<proteinExistence type="predicted"/>
<comment type="caution">
    <text evidence="1">The sequence shown here is derived from an EMBL/GenBank/DDBJ whole genome shotgun (WGS) entry which is preliminary data.</text>
</comment>
<accession>A0ACB6RTM3</accession>
<name>A0ACB6RTM3_9PLEO</name>
<evidence type="ECO:0000313" key="2">
    <source>
        <dbReference type="Proteomes" id="UP000799754"/>
    </source>
</evidence>
<reference evidence="1" key="1">
    <citation type="journal article" date="2020" name="Stud. Mycol.">
        <title>101 Dothideomycetes genomes: a test case for predicting lifestyles and emergence of pathogens.</title>
        <authorList>
            <person name="Haridas S."/>
            <person name="Albert R."/>
            <person name="Binder M."/>
            <person name="Bloem J."/>
            <person name="Labutti K."/>
            <person name="Salamov A."/>
            <person name="Andreopoulos B."/>
            <person name="Baker S."/>
            <person name="Barry K."/>
            <person name="Bills G."/>
            <person name="Bluhm B."/>
            <person name="Cannon C."/>
            <person name="Castanera R."/>
            <person name="Culley D."/>
            <person name="Daum C."/>
            <person name="Ezra D."/>
            <person name="Gonzalez J."/>
            <person name="Henrissat B."/>
            <person name="Kuo A."/>
            <person name="Liang C."/>
            <person name="Lipzen A."/>
            <person name="Lutzoni F."/>
            <person name="Magnuson J."/>
            <person name="Mondo S."/>
            <person name="Nolan M."/>
            <person name="Ohm R."/>
            <person name="Pangilinan J."/>
            <person name="Park H.-J."/>
            <person name="Ramirez L."/>
            <person name="Alfaro M."/>
            <person name="Sun H."/>
            <person name="Tritt A."/>
            <person name="Yoshinaga Y."/>
            <person name="Zwiers L.-H."/>
            <person name="Turgeon B."/>
            <person name="Goodwin S."/>
            <person name="Spatafora J."/>
            <person name="Crous P."/>
            <person name="Grigoriev I."/>
        </authorList>
    </citation>
    <scope>NUCLEOTIDE SEQUENCE</scope>
    <source>
        <strain evidence="1">CBS 525.71</strain>
    </source>
</reference>
<gene>
    <name evidence="1" type="ORF">BU25DRAFT_157048</name>
</gene>
<evidence type="ECO:0000313" key="1">
    <source>
        <dbReference type="EMBL" id="KAF2624279.1"/>
    </source>
</evidence>
<dbReference type="EMBL" id="MU006731">
    <property type="protein sequence ID" value="KAF2624279.1"/>
    <property type="molecule type" value="Genomic_DNA"/>
</dbReference>
<protein>
    <submittedName>
        <fullName evidence="1">Uncharacterized protein</fullName>
    </submittedName>
</protein>
<dbReference type="Proteomes" id="UP000799754">
    <property type="component" value="Unassembled WGS sequence"/>
</dbReference>
<sequence length="152" mass="17120">MISATSSTTQTAPRSQKRNINDEEMSPISGSRSHVSLVAEAARTNIRFRVWDLEETQYPNIDIIEVHEHAKHQTSDAQRLTPFPVWKRNVRPLAYSRNCTYGCSTASPSWRGRCISNAFVGIAHRQPRGYQAIIQYASVSATNLETNDCLLI</sequence>
<organism evidence="1 2">
    <name type="scientific">Macroventuria anomochaeta</name>
    <dbReference type="NCBI Taxonomy" id="301207"/>
    <lineage>
        <taxon>Eukaryota</taxon>
        <taxon>Fungi</taxon>
        <taxon>Dikarya</taxon>
        <taxon>Ascomycota</taxon>
        <taxon>Pezizomycotina</taxon>
        <taxon>Dothideomycetes</taxon>
        <taxon>Pleosporomycetidae</taxon>
        <taxon>Pleosporales</taxon>
        <taxon>Pleosporineae</taxon>
        <taxon>Didymellaceae</taxon>
        <taxon>Macroventuria</taxon>
    </lineage>
</organism>